<proteinExistence type="inferred from homology"/>
<evidence type="ECO:0000313" key="9">
    <source>
        <dbReference type="EMBL" id="CAH1978691.1"/>
    </source>
</evidence>
<keyword evidence="10" id="KW-1185">Reference proteome</keyword>
<keyword evidence="4" id="KW-0540">Nuclease</keyword>
<protein>
    <recommendedName>
        <fullName evidence="8">DDE Tnp4 domain-containing protein</fullName>
    </recommendedName>
</protein>
<comment type="cofactor">
    <cofactor evidence="1">
        <name>a divalent metal cation</name>
        <dbReference type="ChEBI" id="CHEBI:60240"/>
    </cofactor>
</comment>
<dbReference type="GO" id="GO:0004518">
    <property type="term" value="F:nuclease activity"/>
    <property type="evidence" value="ECO:0007669"/>
    <property type="project" value="UniProtKB-KW"/>
</dbReference>
<dbReference type="PANTHER" id="PTHR22930:SF284">
    <property type="entry name" value="DDE TNP4 DOMAIN-CONTAINING PROTEIN"/>
    <property type="match status" value="1"/>
</dbReference>
<dbReference type="InterPro" id="IPR027806">
    <property type="entry name" value="HARBI1_dom"/>
</dbReference>
<dbReference type="InterPro" id="IPR045249">
    <property type="entry name" value="HARBI1-like"/>
</dbReference>
<evidence type="ECO:0000256" key="5">
    <source>
        <dbReference type="ARBA" id="ARBA00022723"/>
    </source>
</evidence>
<dbReference type="OrthoDB" id="6716851at2759"/>
<dbReference type="EMBL" id="CAKOFQ010006874">
    <property type="protein sequence ID" value="CAH1978691.1"/>
    <property type="molecule type" value="Genomic_DNA"/>
</dbReference>
<keyword evidence="6" id="KW-0378">Hydrolase</keyword>
<sequence length="418" mass="47717">MHLNMPSNDAACLAIIIAAACDVGVNKRKRKQRVWMKEWLKKRSLFSHANLLKELQVSSPLDYKNYLRMNSTTFGELLALVTPYIQKKDTILREAISPKQRLFATLRYFASGLTFEGLKFETAIAAQTLGHIIIETCEAIIKVLKKYLKLPQSENEWRNEAEAFARKWNFPHCLGAIDGKHVKIFKPPGTGSYYFNYKHSFSIVLMGIVNANYEFLMVDVGANGRVSDGGVFSNTAFCKKLVEKDLCIPEPENLTSTNIKLPYVFVGDDAFPLMENLMKPFSKKTLSNEEMIYNYRVSRSRRIIENAFGILASRFRILLNEINLCPEKAVIIVLTCCHLHNFLRHYKVESYYQGGIDVENINSGEVANADWRADPTLLQLQALRGRNTTTVAKQIRAQFCNYFNTVGAVPWQNKIFQQ</sequence>
<evidence type="ECO:0000256" key="3">
    <source>
        <dbReference type="ARBA" id="ARBA00006958"/>
    </source>
</evidence>
<dbReference type="Pfam" id="PF13359">
    <property type="entry name" value="DDE_Tnp_4"/>
    <property type="match status" value="1"/>
</dbReference>
<evidence type="ECO:0000256" key="2">
    <source>
        <dbReference type="ARBA" id="ARBA00004123"/>
    </source>
</evidence>
<dbReference type="GO" id="GO:0046872">
    <property type="term" value="F:metal ion binding"/>
    <property type="evidence" value="ECO:0007669"/>
    <property type="project" value="UniProtKB-KW"/>
</dbReference>
<comment type="subcellular location">
    <subcellularLocation>
        <location evidence="2">Nucleus</location>
    </subcellularLocation>
</comment>
<name>A0A9P0KNB1_ACAOB</name>
<evidence type="ECO:0000313" key="10">
    <source>
        <dbReference type="Proteomes" id="UP001152888"/>
    </source>
</evidence>
<comment type="similarity">
    <text evidence="3">Belongs to the HARBI1 family.</text>
</comment>
<evidence type="ECO:0000256" key="4">
    <source>
        <dbReference type="ARBA" id="ARBA00022722"/>
    </source>
</evidence>
<dbReference type="Proteomes" id="UP001152888">
    <property type="component" value="Unassembled WGS sequence"/>
</dbReference>
<dbReference type="AlphaFoldDB" id="A0A9P0KNB1"/>
<evidence type="ECO:0000256" key="6">
    <source>
        <dbReference type="ARBA" id="ARBA00022801"/>
    </source>
</evidence>
<gene>
    <name evidence="9" type="ORF">ACAOBT_LOCUS13226</name>
</gene>
<reference evidence="9" key="1">
    <citation type="submission" date="2022-03" db="EMBL/GenBank/DDBJ databases">
        <authorList>
            <person name="Sayadi A."/>
        </authorList>
    </citation>
    <scope>NUCLEOTIDE SEQUENCE</scope>
</reference>
<dbReference type="PANTHER" id="PTHR22930">
    <property type="match status" value="1"/>
</dbReference>
<keyword evidence="5" id="KW-0479">Metal-binding</keyword>
<evidence type="ECO:0000259" key="8">
    <source>
        <dbReference type="Pfam" id="PF13359"/>
    </source>
</evidence>
<dbReference type="GO" id="GO:0005634">
    <property type="term" value="C:nucleus"/>
    <property type="evidence" value="ECO:0007669"/>
    <property type="project" value="UniProtKB-SubCell"/>
</dbReference>
<organism evidence="9 10">
    <name type="scientific">Acanthoscelides obtectus</name>
    <name type="common">Bean weevil</name>
    <name type="synonym">Bruchus obtectus</name>
    <dbReference type="NCBI Taxonomy" id="200917"/>
    <lineage>
        <taxon>Eukaryota</taxon>
        <taxon>Metazoa</taxon>
        <taxon>Ecdysozoa</taxon>
        <taxon>Arthropoda</taxon>
        <taxon>Hexapoda</taxon>
        <taxon>Insecta</taxon>
        <taxon>Pterygota</taxon>
        <taxon>Neoptera</taxon>
        <taxon>Endopterygota</taxon>
        <taxon>Coleoptera</taxon>
        <taxon>Polyphaga</taxon>
        <taxon>Cucujiformia</taxon>
        <taxon>Chrysomeloidea</taxon>
        <taxon>Chrysomelidae</taxon>
        <taxon>Bruchinae</taxon>
        <taxon>Bruchini</taxon>
        <taxon>Acanthoscelides</taxon>
    </lineage>
</organism>
<keyword evidence="7" id="KW-0539">Nucleus</keyword>
<evidence type="ECO:0000256" key="1">
    <source>
        <dbReference type="ARBA" id="ARBA00001968"/>
    </source>
</evidence>
<comment type="caution">
    <text evidence="9">The sequence shown here is derived from an EMBL/GenBank/DDBJ whole genome shotgun (WGS) entry which is preliminary data.</text>
</comment>
<feature type="domain" description="DDE Tnp4" evidence="8">
    <location>
        <begin position="177"/>
        <end position="341"/>
    </location>
</feature>
<dbReference type="GO" id="GO:0016787">
    <property type="term" value="F:hydrolase activity"/>
    <property type="evidence" value="ECO:0007669"/>
    <property type="project" value="UniProtKB-KW"/>
</dbReference>
<accession>A0A9P0KNB1</accession>
<evidence type="ECO:0000256" key="7">
    <source>
        <dbReference type="ARBA" id="ARBA00023242"/>
    </source>
</evidence>